<name>A0A6J5YXW3_9ZZZZ</name>
<evidence type="ECO:0000256" key="2">
    <source>
        <dbReference type="ARBA" id="ARBA00022448"/>
    </source>
</evidence>
<keyword evidence="3" id="KW-0812">Transmembrane</keyword>
<evidence type="ECO:0000256" key="3">
    <source>
        <dbReference type="SAM" id="Phobius"/>
    </source>
</evidence>
<dbReference type="PANTHER" id="PTHR43386:SF1">
    <property type="entry name" value="D,D-DIPEPTIDE TRANSPORT SYSTEM PERMEASE PROTEIN DDPC-RELATED"/>
    <property type="match status" value="1"/>
</dbReference>
<proteinExistence type="predicted"/>
<keyword evidence="3" id="KW-1133">Transmembrane helix</keyword>
<feature type="transmembrane region" description="Helical" evidence="3">
    <location>
        <begin position="12"/>
        <end position="34"/>
    </location>
</feature>
<reference evidence="4" key="1">
    <citation type="submission" date="2020-05" db="EMBL/GenBank/DDBJ databases">
        <authorList>
            <person name="Chiriac C."/>
            <person name="Salcher M."/>
            <person name="Ghai R."/>
            <person name="Kavagutti S V."/>
        </authorList>
    </citation>
    <scope>NUCLEOTIDE SEQUENCE</scope>
</reference>
<evidence type="ECO:0000256" key="1">
    <source>
        <dbReference type="ARBA" id="ARBA00004651"/>
    </source>
</evidence>
<sequence length="47" mass="5148">MIAEATSVFDTAWWYMLFPGLALLFTVLAFNVVGDGLSDALNPRQGK</sequence>
<protein>
    <submittedName>
        <fullName evidence="4">Unannotated protein</fullName>
    </submittedName>
</protein>
<accession>A0A6J5YXW3</accession>
<keyword evidence="3" id="KW-0472">Membrane</keyword>
<gene>
    <name evidence="4" type="ORF">UFOPK3547_00032</name>
</gene>
<dbReference type="PANTHER" id="PTHR43386">
    <property type="entry name" value="OLIGOPEPTIDE TRANSPORT SYSTEM PERMEASE PROTEIN APPC"/>
    <property type="match status" value="1"/>
</dbReference>
<dbReference type="GO" id="GO:0005886">
    <property type="term" value="C:plasma membrane"/>
    <property type="evidence" value="ECO:0007669"/>
    <property type="project" value="UniProtKB-SubCell"/>
</dbReference>
<keyword evidence="2" id="KW-0813">Transport</keyword>
<comment type="subcellular location">
    <subcellularLocation>
        <location evidence="1">Cell membrane</location>
        <topology evidence="1">Multi-pass membrane protein</topology>
    </subcellularLocation>
</comment>
<evidence type="ECO:0000313" key="4">
    <source>
        <dbReference type="EMBL" id="CAB4333898.1"/>
    </source>
</evidence>
<dbReference type="EMBL" id="CAESAN010000001">
    <property type="protein sequence ID" value="CAB4333898.1"/>
    <property type="molecule type" value="Genomic_DNA"/>
</dbReference>
<dbReference type="AlphaFoldDB" id="A0A6J5YXW3"/>
<organism evidence="4">
    <name type="scientific">freshwater metagenome</name>
    <dbReference type="NCBI Taxonomy" id="449393"/>
    <lineage>
        <taxon>unclassified sequences</taxon>
        <taxon>metagenomes</taxon>
        <taxon>ecological metagenomes</taxon>
    </lineage>
</organism>
<dbReference type="InterPro" id="IPR050366">
    <property type="entry name" value="BP-dependent_transpt_permease"/>
</dbReference>